<gene>
    <name evidence="16" type="primary">PpCYP004</name>
</gene>
<evidence type="ECO:0000313" key="16">
    <source>
        <dbReference type="EMBL" id="BAK09370.1"/>
    </source>
</evidence>
<evidence type="ECO:0000256" key="1">
    <source>
        <dbReference type="ARBA" id="ARBA00001971"/>
    </source>
</evidence>
<evidence type="ECO:0000256" key="10">
    <source>
        <dbReference type="ARBA" id="ARBA00023004"/>
    </source>
</evidence>
<evidence type="ECO:0000256" key="3">
    <source>
        <dbReference type="ARBA" id="ARBA00005179"/>
    </source>
</evidence>
<dbReference type="InterPro" id="IPR001128">
    <property type="entry name" value="Cyt_P450"/>
</dbReference>
<dbReference type="PANTHER" id="PTHR46300:SF7">
    <property type="entry name" value="P450, PUTATIVE (EUROFUNG)-RELATED"/>
    <property type="match status" value="1"/>
</dbReference>
<dbReference type="AlphaFoldDB" id="F1SY26"/>
<keyword evidence="11 14" id="KW-0503">Monooxygenase</keyword>
<feature type="transmembrane region" description="Helical" evidence="15">
    <location>
        <begin position="6"/>
        <end position="23"/>
    </location>
</feature>
<dbReference type="SUPFAM" id="SSF48264">
    <property type="entry name" value="Cytochrome P450"/>
    <property type="match status" value="1"/>
</dbReference>
<comment type="pathway">
    <text evidence="3">Secondary metabolite biosynthesis.</text>
</comment>
<evidence type="ECO:0000256" key="7">
    <source>
        <dbReference type="ARBA" id="ARBA00022723"/>
    </source>
</evidence>
<evidence type="ECO:0000256" key="6">
    <source>
        <dbReference type="ARBA" id="ARBA00022692"/>
    </source>
</evidence>
<keyword evidence="6 15" id="KW-0812">Transmembrane</keyword>
<keyword evidence="5 13" id="KW-0349">Heme</keyword>
<dbReference type="GO" id="GO:0004497">
    <property type="term" value="F:monooxygenase activity"/>
    <property type="evidence" value="ECO:0007669"/>
    <property type="project" value="UniProtKB-KW"/>
</dbReference>
<dbReference type="InterPro" id="IPR002401">
    <property type="entry name" value="Cyt_P450_E_grp-I"/>
</dbReference>
<dbReference type="InterPro" id="IPR036396">
    <property type="entry name" value="Cyt_P450_sf"/>
</dbReference>
<comment type="similarity">
    <text evidence="4 14">Belongs to the cytochrome P450 family.</text>
</comment>
<dbReference type="EMBL" id="AB573237">
    <property type="protein sequence ID" value="BAK09370.1"/>
    <property type="molecule type" value="mRNA"/>
</dbReference>
<dbReference type="CDD" id="cd11065">
    <property type="entry name" value="CYP64-like"/>
    <property type="match status" value="1"/>
</dbReference>
<feature type="binding site" description="axial binding residue" evidence="13">
    <location>
        <position position="436"/>
    </location>
    <ligand>
        <name>heme</name>
        <dbReference type="ChEBI" id="CHEBI:30413"/>
    </ligand>
    <ligandPart>
        <name>Fe</name>
        <dbReference type="ChEBI" id="CHEBI:18248"/>
    </ligandPart>
</feature>
<reference evidence="16" key="1">
    <citation type="journal article" date="2012" name="Arch. Microbiol.">
        <title>Molecular identification and functional characterization of cytochrome P450 monooxygenases from the brown-rot basidiomycete Postia placenta.</title>
        <authorList>
            <person name="Ide M."/>
            <person name="Ichinose H."/>
            <person name="Wariishi H."/>
        </authorList>
    </citation>
    <scope>NUCLEOTIDE SEQUENCE</scope>
    <source>
        <strain evidence="16">MAD-698-R</strain>
    </source>
</reference>
<evidence type="ECO:0000256" key="2">
    <source>
        <dbReference type="ARBA" id="ARBA00004167"/>
    </source>
</evidence>
<sequence length="511" mass="57050">MTFAGIIYAICVCILIFTTASWLRKQRACWSYPPGPPGLPIVGNTFQVPLTEQWLKYAEWAKTYGDVMHLSVLGRSIIVLSSASAISGLLDKRSIHYSDRPVIPMAGEMVGFSRYIALERYGGRLKEGRKLITNSLSTRNMPEVQRMQEMKVIHLVSRLMRSPADFRLNLRWFMASVVFQYSHGYEVKTFEDYYVKLAEQVAKDFSRAVQPGKYLVDSLPFLIHVPGWMPGAGFKAAARAMAERLQRLANESYHHVQKQVARGTAPPSFTANLIENNLHPTPDEEDMYKTTTMVFYVAGADTTTSVLEALFLLLTLYPDIQQKAQAEVDRVVGFDRLPNFSDRPRLPYVEGLIKEVYRFNQVFPLALPHCATQDGVYAGYHIPAKSILIANSWAVVHDPTLYPQPFDILPERYLKQEDGLNPDPRSFTFGYGRRVCPGQPLADDSAFIVTATVLATLNICQTIGLDGLPIKPKATFGGGAVCHPGPFECTILPRSIDAERLVIHAASALVG</sequence>
<dbReference type="InterPro" id="IPR017972">
    <property type="entry name" value="Cyt_P450_CS"/>
</dbReference>
<evidence type="ECO:0000256" key="15">
    <source>
        <dbReference type="SAM" id="Phobius"/>
    </source>
</evidence>
<evidence type="ECO:0000256" key="13">
    <source>
        <dbReference type="PIRSR" id="PIRSR602401-1"/>
    </source>
</evidence>
<dbReference type="Gene3D" id="1.10.630.10">
    <property type="entry name" value="Cytochrome P450"/>
    <property type="match status" value="1"/>
</dbReference>
<evidence type="ECO:0000256" key="4">
    <source>
        <dbReference type="ARBA" id="ARBA00010617"/>
    </source>
</evidence>
<proteinExistence type="evidence at transcript level"/>
<dbReference type="GO" id="GO:0020037">
    <property type="term" value="F:heme binding"/>
    <property type="evidence" value="ECO:0007669"/>
    <property type="project" value="InterPro"/>
</dbReference>
<dbReference type="GO" id="GO:0005506">
    <property type="term" value="F:iron ion binding"/>
    <property type="evidence" value="ECO:0007669"/>
    <property type="project" value="InterPro"/>
</dbReference>
<evidence type="ECO:0000256" key="8">
    <source>
        <dbReference type="ARBA" id="ARBA00022989"/>
    </source>
</evidence>
<dbReference type="InterPro" id="IPR050364">
    <property type="entry name" value="Cytochrome_P450_fung"/>
</dbReference>
<keyword evidence="12 15" id="KW-0472">Membrane</keyword>
<keyword evidence="7 13" id="KW-0479">Metal-binding</keyword>
<evidence type="ECO:0000256" key="12">
    <source>
        <dbReference type="ARBA" id="ARBA00023136"/>
    </source>
</evidence>
<protein>
    <submittedName>
        <fullName evidence="16">Cytochrome P450</fullName>
    </submittedName>
</protein>
<comment type="subcellular location">
    <subcellularLocation>
        <location evidence="2">Membrane</location>
        <topology evidence="2">Single-pass membrane protein</topology>
    </subcellularLocation>
</comment>
<dbReference type="PANTHER" id="PTHR46300">
    <property type="entry name" value="P450, PUTATIVE (EUROFUNG)-RELATED-RELATED"/>
    <property type="match status" value="1"/>
</dbReference>
<organism evidence="16">
    <name type="scientific">Rhodonia placenta</name>
    <dbReference type="NCBI Taxonomy" id="104341"/>
    <lineage>
        <taxon>Eukaryota</taxon>
        <taxon>Fungi</taxon>
        <taxon>Dikarya</taxon>
        <taxon>Basidiomycota</taxon>
        <taxon>Agaricomycotina</taxon>
        <taxon>Agaricomycetes</taxon>
        <taxon>Polyporales</taxon>
        <taxon>Adustoporiaceae</taxon>
        <taxon>Rhodonia</taxon>
    </lineage>
</organism>
<dbReference type="PRINTS" id="PR00385">
    <property type="entry name" value="P450"/>
</dbReference>
<dbReference type="PROSITE" id="PS00086">
    <property type="entry name" value="CYTOCHROME_P450"/>
    <property type="match status" value="1"/>
</dbReference>
<keyword evidence="9 14" id="KW-0560">Oxidoreductase</keyword>
<evidence type="ECO:0000256" key="9">
    <source>
        <dbReference type="ARBA" id="ARBA00023002"/>
    </source>
</evidence>
<keyword evidence="8 15" id="KW-1133">Transmembrane helix</keyword>
<dbReference type="PRINTS" id="PR00463">
    <property type="entry name" value="EP450I"/>
</dbReference>
<dbReference type="Pfam" id="PF00067">
    <property type="entry name" value="p450"/>
    <property type="match status" value="1"/>
</dbReference>
<keyword evidence="10 13" id="KW-0408">Iron</keyword>
<dbReference type="GO" id="GO:0016020">
    <property type="term" value="C:membrane"/>
    <property type="evidence" value="ECO:0007669"/>
    <property type="project" value="UniProtKB-SubCell"/>
</dbReference>
<evidence type="ECO:0000256" key="5">
    <source>
        <dbReference type="ARBA" id="ARBA00022617"/>
    </source>
</evidence>
<name>F1SY26_9APHY</name>
<dbReference type="GO" id="GO:0016705">
    <property type="term" value="F:oxidoreductase activity, acting on paired donors, with incorporation or reduction of molecular oxygen"/>
    <property type="evidence" value="ECO:0007669"/>
    <property type="project" value="InterPro"/>
</dbReference>
<comment type="cofactor">
    <cofactor evidence="1 13">
        <name>heme</name>
        <dbReference type="ChEBI" id="CHEBI:30413"/>
    </cofactor>
</comment>
<evidence type="ECO:0000256" key="14">
    <source>
        <dbReference type="RuleBase" id="RU000461"/>
    </source>
</evidence>
<accession>F1SY26</accession>
<evidence type="ECO:0000256" key="11">
    <source>
        <dbReference type="ARBA" id="ARBA00023033"/>
    </source>
</evidence>